<dbReference type="GO" id="GO:0016020">
    <property type="term" value="C:membrane"/>
    <property type="evidence" value="ECO:0007669"/>
    <property type="project" value="UniProtKB-SubCell"/>
</dbReference>
<evidence type="ECO:0000313" key="8">
    <source>
        <dbReference type="Proteomes" id="UP000199356"/>
    </source>
</evidence>
<dbReference type="NCBIfam" id="NF033779">
    <property type="entry name" value="Tim44_TimA_adap"/>
    <property type="match status" value="1"/>
</dbReference>
<dbReference type="RefSeq" id="WP_093417548.1">
    <property type="nucleotide sequence ID" value="NZ_FOXA01000001.1"/>
</dbReference>
<dbReference type="EMBL" id="FOXA01000001">
    <property type="protein sequence ID" value="SFO96857.1"/>
    <property type="molecule type" value="Genomic_DNA"/>
</dbReference>
<comment type="similarity">
    <text evidence="2">Belongs to the Tim44 family.</text>
</comment>
<evidence type="ECO:0000256" key="5">
    <source>
        <dbReference type="SAM" id="MobiDB-lite"/>
    </source>
</evidence>
<feature type="domain" description="Tim44-like" evidence="6">
    <location>
        <begin position="74"/>
        <end position="222"/>
    </location>
</feature>
<dbReference type="AlphaFoldDB" id="A0A1I5LI63"/>
<evidence type="ECO:0000256" key="4">
    <source>
        <dbReference type="ARBA" id="ARBA00023136"/>
    </source>
</evidence>
<evidence type="ECO:0000259" key="6">
    <source>
        <dbReference type="SMART" id="SM00978"/>
    </source>
</evidence>
<dbReference type="Proteomes" id="UP000199356">
    <property type="component" value="Unassembled WGS sequence"/>
</dbReference>
<evidence type="ECO:0000313" key="7">
    <source>
        <dbReference type="EMBL" id="SFO96857.1"/>
    </source>
</evidence>
<keyword evidence="8" id="KW-1185">Reference proteome</keyword>
<dbReference type="InterPro" id="IPR016985">
    <property type="entry name" value="UCP031890_Tim44-rel"/>
</dbReference>
<dbReference type="PIRSF" id="PIRSF031890">
    <property type="entry name" value="UCP031890_transporter_Tim44"/>
    <property type="match status" value="1"/>
</dbReference>
<dbReference type="SUPFAM" id="SSF54427">
    <property type="entry name" value="NTF2-like"/>
    <property type="match status" value="1"/>
</dbReference>
<reference evidence="7 8" key="1">
    <citation type="submission" date="2016-10" db="EMBL/GenBank/DDBJ databases">
        <authorList>
            <person name="de Groot N.N."/>
        </authorList>
    </citation>
    <scope>NUCLEOTIDE SEQUENCE [LARGE SCALE GENOMIC DNA]</scope>
    <source>
        <strain evidence="7 8">DSM 19547</strain>
    </source>
</reference>
<accession>A0A1I5LI63</accession>
<keyword evidence="4" id="KW-0472">Membrane</keyword>
<dbReference type="InterPro" id="IPR007379">
    <property type="entry name" value="Tim44-like_dom"/>
</dbReference>
<proteinExistence type="inferred from homology"/>
<evidence type="ECO:0000256" key="3">
    <source>
        <dbReference type="ARBA" id="ARBA00022946"/>
    </source>
</evidence>
<gene>
    <name evidence="7" type="ORF">SAMN04488047_101660</name>
</gene>
<dbReference type="InterPro" id="IPR039544">
    <property type="entry name" value="Tim44-like"/>
</dbReference>
<dbReference type="Pfam" id="PF04280">
    <property type="entry name" value="Tim44"/>
    <property type="match status" value="1"/>
</dbReference>
<evidence type="ECO:0000256" key="2">
    <source>
        <dbReference type="ARBA" id="ARBA00009597"/>
    </source>
</evidence>
<comment type="subcellular location">
    <subcellularLocation>
        <location evidence="1">Membrane</location>
    </subcellularLocation>
</comment>
<dbReference type="STRING" id="441119.SAMN04488047_101660"/>
<evidence type="ECO:0000256" key="1">
    <source>
        <dbReference type="ARBA" id="ARBA00004370"/>
    </source>
</evidence>
<keyword evidence="3" id="KW-0809">Transit peptide</keyword>
<dbReference type="GO" id="GO:0030150">
    <property type="term" value="P:protein import into mitochondrial matrix"/>
    <property type="evidence" value="ECO:0007669"/>
    <property type="project" value="TreeGrafter"/>
</dbReference>
<protein>
    <submittedName>
        <fullName evidence="7">Predicted lipid-binding transport protein, Tim44 family</fullName>
    </submittedName>
</protein>
<dbReference type="PANTHER" id="PTHR10721:SF1">
    <property type="entry name" value="MITOCHONDRIAL IMPORT INNER MEMBRANE TRANSLOCASE SUBUNIT TIM44"/>
    <property type="match status" value="1"/>
</dbReference>
<organism evidence="7 8">
    <name type="scientific">Tranquillimonas alkanivorans</name>
    <dbReference type="NCBI Taxonomy" id="441119"/>
    <lineage>
        <taxon>Bacteria</taxon>
        <taxon>Pseudomonadati</taxon>
        <taxon>Pseudomonadota</taxon>
        <taxon>Alphaproteobacteria</taxon>
        <taxon>Rhodobacterales</taxon>
        <taxon>Roseobacteraceae</taxon>
        <taxon>Tranquillimonas</taxon>
    </lineage>
</organism>
<dbReference type="InterPro" id="IPR032710">
    <property type="entry name" value="NTF2-like_dom_sf"/>
</dbReference>
<dbReference type="OrthoDB" id="9798618at2"/>
<sequence length="222" mass="24626">MNSAIIQLLVLAGIAVFLILRLRSVLGTRDGFEKPPLSKPSQGDRLRSSRPEFEVIEGGPDRDITDHVADGSDDAKALAAMKMTEPGFSVSEFLQGARSAYEMILMGFERGEMDEIRDFLAEDVAAVFEDVIAQRQEQGLQIEANFVGVREVTLVRATFDRNTREGEITVRFLGELTSVVRDAEGEIVEGSATEIKRQRDIWTFGRVFGTDDPNWKLVATGE</sequence>
<dbReference type="Gene3D" id="3.10.450.240">
    <property type="match status" value="1"/>
</dbReference>
<dbReference type="PANTHER" id="PTHR10721">
    <property type="entry name" value="MITOCHONDRIAL IMPORT INNER MEMBRANE TRANSLOCASE SUBUNIT TIM44"/>
    <property type="match status" value="1"/>
</dbReference>
<feature type="region of interest" description="Disordered" evidence="5">
    <location>
        <begin position="31"/>
        <end position="50"/>
    </location>
</feature>
<dbReference type="GO" id="GO:0051087">
    <property type="term" value="F:protein-folding chaperone binding"/>
    <property type="evidence" value="ECO:0007669"/>
    <property type="project" value="TreeGrafter"/>
</dbReference>
<dbReference type="SMART" id="SM00978">
    <property type="entry name" value="Tim44"/>
    <property type="match status" value="1"/>
</dbReference>
<name>A0A1I5LI63_9RHOB</name>